<dbReference type="AlphaFoldDB" id="A0A7C3RCD0"/>
<proteinExistence type="inferred from homology"/>
<comment type="similarity">
    <text evidence="2">Belongs to the binding-protein-dependent transport system permease family. FecCD subfamily.</text>
</comment>
<accession>A0A7C3RCD0</accession>
<gene>
    <name evidence="9" type="ORF">ENW66_05285</name>
</gene>
<keyword evidence="5 8" id="KW-0812">Transmembrane</keyword>
<reference evidence="9" key="1">
    <citation type="journal article" date="2020" name="mSystems">
        <title>Genome- and Community-Level Interaction Insights into Carbon Utilization and Element Cycling Functions of Hydrothermarchaeota in Hydrothermal Sediment.</title>
        <authorList>
            <person name="Zhou Z."/>
            <person name="Liu Y."/>
            <person name="Xu W."/>
            <person name="Pan J."/>
            <person name="Luo Z.H."/>
            <person name="Li M."/>
        </authorList>
    </citation>
    <scope>NUCLEOTIDE SEQUENCE [LARGE SCALE GENOMIC DNA]</scope>
    <source>
        <strain evidence="9">SpSt-87</strain>
    </source>
</reference>
<keyword evidence="6 8" id="KW-1133">Transmembrane helix</keyword>
<evidence type="ECO:0000256" key="2">
    <source>
        <dbReference type="ARBA" id="ARBA00007935"/>
    </source>
</evidence>
<protein>
    <submittedName>
        <fullName evidence="9">Iron ABC transporter permease</fullName>
    </submittedName>
</protein>
<evidence type="ECO:0000313" key="9">
    <source>
        <dbReference type="EMBL" id="HFW32347.1"/>
    </source>
</evidence>
<feature type="transmembrane region" description="Helical" evidence="8">
    <location>
        <begin position="254"/>
        <end position="277"/>
    </location>
</feature>
<feature type="transmembrane region" description="Helical" evidence="8">
    <location>
        <begin position="130"/>
        <end position="151"/>
    </location>
</feature>
<dbReference type="Pfam" id="PF01032">
    <property type="entry name" value="FecCD"/>
    <property type="match status" value="1"/>
</dbReference>
<evidence type="ECO:0000256" key="1">
    <source>
        <dbReference type="ARBA" id="ARBA00004651"/>
    </source>
</evidence>
<dbReference type="PANTHER" id="PTHR30472">
    <property type="entry name" value="FERRIC ENTEROBACTIN TRANSPORT SYSTEM PERMEASE PROTEIN"/>
    <property type="match status" value="1"/>
</dbReference>
<keyword evidence="4" id="KW-1003">Cell membrane</keyword>
<feature type="transmembrane region" description="Helical" evidence="8">
    <location>
        <begin position="97"/>
        <end position="118"/>
    </location>
</feature>
<feature type="transmembrane region" description="Helical" evidence="8">
    <location>
        <begin position="289"/>
        <end position="306"/>
    </location>
</feature>
<name>A0A7C3RCD0_ARCFL</name>
<dbReference type="GO" id="GO:0033214">
    <property type="term" value="P:siderophore-iron import into cell"/>
    <property type="evidence" value="ECO:0007669"/>
    <property type="project" value="TreeGrafter"/>
</dbReference>
<dbReference type="Gene3D" id="1.10.3470.10">
    <property type="entry name" value="ABC transporter involved in vitamin B12 uptake, BtuC"/>
    <property type="match status" value="1"/>
</dbReference>
<feature type="transmembrane region" description="Helical" evidence="8">
    <location>
        <begin position="156"/>
        <end position="172"/>
    </location>
</feature>
<evidence type="ECO:0000256" key="8">
    <source>
        <dbReference type="SAM" id="Phobius"/>
    </source>
</evidence>
<evidence type="ECO:0000256" key="5">
    <source>
        <dbReference type="ARBA" id="ARBA00022692"/>
    </source>
</evidence>
<comment type="subcellular location">
    <subcellularLocation>
        <location evidence="1">Cell membrane</location>
        <topology evidence="1">Multi-pass membrane protein</topology>
    </subcellularLocation>
</comment>
<feature type="transmembrane region" description="Helical" evidence="8">
    <location>
        <begin position="64"/>
        <end position="85"/>
    </location>
</feature>
<dbReference type="PANTHER" id="PTHR30472:SF25">
    <property type="entry name" value="ABC TRANSPORTER PERMEASE PROTEIN MJ0876-RELATED"/>
    <property type="match status" value="1"/>
</dbReference>
<evidence type="ECO:0000256" key="6">
    <source>
        <dbReference type="ARBA" id="ARBA00022989"/>
    </source>
</evidence>
<dbReference type="InterPro" id="IPR037294">
    <property type="entry name" value="ABC_BtuC-like"/>
</dbReference>
<dbReference type="EMBL" id="DTLB01000033">
    <property type="protein sequence ID" value="HFW32347.1"/>
    <property type="molecule type" value="Genomic_DNA"/>
</dbReference>
<feature type="transmembrane region" description="Helical" evidence="8">
    <location>
        <begin position="318"/>
        <end position="339"/>
    </location>
</feature>
<keyword evidence="7 8" id="KW-0472">Membrane</keyword>
<sequence length="346" mass="37517">MSVAGDYKRELWKRFSFNLFLLLFFIIAFFSALSLGSYEMSLREVLEGLLRGDAVLWSVRIPRILTALIVGASLAIGGAVLQCILKNPLASPFTLGITHGAAFGASIAIVFLGAGLMHRVGEGVTITNPYVIPFFAFAGAMVTATIILLLAKLRNLSPVAIILAGVAMSSLFQAGVMLIQYFATDIQVAAIVFWTFGDVGRAGWKEIQILFLIFVFSFLYFFHRRWDYNTLLLGDDTAKSLGIEVQRIRLEGMIISSLLTATCVSFTGIIGFVGLVAPHMVRLIIGGDYRFLIPSSTLLGALILLASDTVGRSVISPVIIPVGIVTSMLGAPMFIYLLLKGGSRYD</sequence>
<keyword evidence="3" id="KW-0813">Transport</keyword>
<organism evidence="9">
    <name type="scientific">Archaeoglobus fulgidus</name>
    <dbReference type="NCBI Taxonomy" id="2234"/>
    <lineage>
        <taxon>Archaea</taxon>
        <taxon>Methanobacteriati</taxon>
        <taxon>Methanobacteriota</taxon>
        <taxon>Archaeoglobi</taxon>
        <taxon>Archaeoglobales</taxon>
        <taxon>Archaeoglobaceae</taxon>
        <taxon>Archaeoglobus</taxon>
    </lineage>
</organism>
<dbReference type="SUPFAM" id="SSF81345">
    <property type="entry name" value="ABC transporter involved in vitamin B12 uptake, BtuC"/>
    <property type="match status" value="1"/>
</dbReference>
<feature type="transmembrane region" description="Helical" evidence="8">
    <location>
        <begin position="209"/>
        <end position="226"/>
    </location>
</feature>
<feature type="transmembrane region" description="Helical" evidence="8">
    <location>
        <begin position="17"/>
        <end position="38"/>
    </location>
</feature>
<dbReference type="GO" id="GO:0022857">
    <property type="term" value="F:transmembrane transporter activity"/>
    <property type="evidence" value="ECO:0007669"/>
    <property type="project" value="InterPro"/>
</dbReference>
<dbReference type="CDD" id="cd06550">
    <property type="entry name" value="TM_ABC_iron-siderophores_like"/>
    <property type="match status" value="1"/>
</dbReference>
<dbReference type="InterPro" id="IPR000522">
    <property type="entry name" value="ABC_transptr_permease_BtuC"/>
</dbReference>
<comment type="caution">
    <text evidence="9">The sequence shown here is derived from an EMBL/GenBank/DDBJ whole genome shotgun (WGS) entry which is preliminary data.</text>
</comment>
<evidence type="ECO:0000256" key="4">
    <source>
        <dbReference type="ARBA" id="ARBA00022475"/>
    </source>
</evidence>
<evidence type="ECO:0000256" key="7">
    <source>
        <dbReference type="ARBA" id="ARBA00023136"/>
    </source>
</evidence>
<dbReference type="FunFam" id="1.10.3470.10:FF:000001">
    <property type="entry name" value="Vitamin B12 ABC transporter permease BtuC"/>
    <property type="match status" value="1"/>
</dbReference>
<dbReference type="GO" id="GO:0005886">
    <property type="term" value="C:plasma membrane"/>
    <property type="evidence" value="ECO:0007669"/>
    <property type="project" value="UniProtKB-SubCell"/>
</dbReference>
<evidence type="ECO:0000256" key="3">
    <source>
        <dbReference type="ARBA" id="ARBA00022448"/>
    </source>
</evidence>